<evidence type="ECO:0000313" key="3">
    <source>
        <dbReference type="EMBL" id="CAD8494962.1"/>
    </source>
</evidence>
<dbReference type="AlphaFoldDB" id="A0A7S0EU41"/>
<keyword evidence="1" id="KW-0812">Transmembrane</keyword>
<feature type="transmembrane region" description="Helical" evidence="1">
    <location>
        <begin position="166"/>
        <end position="186"/>
    </location>
</feature>
<dbReference type="InterPro" id="IPR002048">
    <property type="entry name" value="EF_hand_dom"/>
</dbReference>
<dbReference type="PROSITE" id="PS50222">
    <property type="entry name" value="EF_HAND_2"/>
    <property type="match status" value="1"/>
</dbReference>
<evidence type="ECO:0000259" key="2">
    <source>
        <dbReference type="PROSITE" id="PS50222"/>
    </source>
</evidence>
<keyword evidence="1" id="KW-0472">Membrane</keyword>
<keyword evidence="1" id="KW-1133">Transmembrane helix</keyword>
<protein>
    <recommendedName>
        <fullName evidence="2">EF-hand domain-containing protein</fullName>
    </recommendedName>
</protein>
<dbReference type="SUPFAM" id="SSF47473">
    <property type="entry name" value="EF-hand"/>
    <property type="match status" value="1"/>
</dbReference>
<dbReference type="EMBL" id="HBEP01023377">
    <property type="protein sequence ID" value="CAD8494962.1"/>
    <property type="molecule type" value="Transcribed_RNA"/>
</dbReference>
<feature type="transmembrane region" description="Helical" evidence="1">
    <location>
        <begin position="28"/>
        <end position="51"/>
    </location>
</feature>
<evidence type="ECO:0000256" key="1">
    <source>
        <dbReference type="SAM" id="Phobius"/>
    </source>
</evidence>
<feature type="transmembrane region" description="Helical" evidence="1">
    <location>
        <begin position="81"/>
        <end position="100"/>
    </location>
</feature>
<proteinExistence type="predicted"/>
<dbReference type="InterPro" id="IPR011992">
    <property type="entry name" value="EF-hand-dom_pair"/>
</dbReference>
<feature type="transmembrane region" description="Helical" evidence="1">
    <location>
        <begin position="112"/>
        <end position="130"/>
    </location>
</feature>
<gene>
    <name evidence="3" type="ORF">PANT1444_LOCUS13226</name>
</gene>
<accession>A0A7S0EU41</accession>
<feature type="domain" description="EF-hand" evidence="2">
    <location>
        <begin position="181"/>
        <end position="216"/>
    </location>
</feature>
<dbReference type="GO" id="GO:0005509">
    <property type="term" value="F:calcium ion binding"/>
    <property type="evidence" value="ECO:0007669"/>
    <property type="project" value="InterPro"/>
</dbReference>
<reference evidence="3" key="1">
    <citation type="submission" date="2021-01" db="EMBL/GenBank/DDBJ databases">
        <authorList>
            <person name="Corre E."/>
            <person name="Pelletier E."/>
            <person name="Niang G."/>
            <person name="Scheremetjew M."/>
            <person name="Finn R."/>
            <person name="Kale V."/>
            <person name="Holt S."/>
            <person name="Cochrane G."/>
            <person name="Meng A."/>
            <person name="Brown T."/>
            <person name="Cohen L."/>
        </authorList>
    </citation>
    <scope>NUCLEOTIDE SEQUENCE</scope>
    <source>
        <strain evidence="3">CCMP1374</strain>
    </source>
</reference>
<sequence length="231" mass="26121">MKDAFVLTGTVPDDIRASRSWTFLRDTYLYLQLLTFSTAMTTIFIATHAIVSLQMGKGVSERCHASSLVVMMKTNFAFEYVTVRASFMTGLLAFTVAQALRARFVLRQAKELSWAAMYFMLCTVSLLFSYNNSKSITYGGYLGLVREWAKLTGEMLLARAAFHHPMPIVFGLSFALGMFCTLRVLFRTLFEQLDSDQDGKISFKEAVDFVAELPRRVWRSAAGQAWPSQFD</sequence>
<organism evidence="3">
    <name type="scientific">Phaeocystis antarctica</name>
    <dbReference type="NCBI Taxonomy" id="33657"/>
    <lineage>
        <taxon>Eukaryota</taxon>
        <taxon>Haptista</taxon>
        <taxon>Haptophyta</taxon>
        <taxon>Prymnesiophyceae</taxon>
        <taxon>Phaeocystales</taxon>
        <taxon>Phaeocystaceae</taxon>
        <taxon>Phaeocystis</taxon>
    </lineage>
</organism>
<name>A0A7S0EU41_9EUKA</name>